<comment type="similarity">
    <text evidence="1">Belongs to the UDP-N-acetylglucosamine 2-epimerase family.</text>
</comment>
<evidence type="ECO:0000259" key="2">
    <source>
        <dbReference type="Pfam" id="PF02350"/>
    </source>
</evidence>
<feature type="domain" description="UDP-N-acetylglucosamine 2-epimerase" evidence="2">
    <location>
        <begin position="27"/>
        <end position="362"/>
    </location>
</feature>
<evidence type="ECO:0000256" key="1">
    <source>
        <dbReference type="RuleBase" id="RU003513"/>
    </source>
</evidence>
<evidence type="ECO:0000313" key="3">
    <source>
        <dbReference type="EMBL" id="KKR29754.1"/>
    </source>
</evidence>
<dbReference type="PANTHER" id="PTHR43174:SF1">
    <property type="entry name" value="UDP-N-ACETYLGLUCOSAMINE 2-EPIMERASE"/>
    <property type="match status" value="1"/>
</dbReference>
<dbReference type="PANTHER" id="PTHR43174">
    <property type="entry name" value="UDP-N-ACETYLGLUCOSAMINE 2-EPIMERASE"/>
    <property type="match status" value="1"/>
</dbReference>
<sequence length="377" mass="43493">METKKIKVMTVVGTRPEIIKLCEVIKELDKHTDHVLVHTGQNYDYELNEIFFKDLGLRKPDYFLDAAGKNGIETVGNVIIKIDKLILQEKPDAFLILGDTNSALSVYSAKRRKIPIFHMEAGNRSFDARVPEEVNRKVVDHVSDINIVYSDITRDNLIREGLPIDRIIKSGATMFEVLEVYKHKIEASKILNKLHLQKRKYFVLTLHREENIDSEKNFNSLIKIIETVSEKYKLPIIFSAHPRTQKRLAEKNIKLPKEVRLMKPMGFFDFVKLQKNSLCVLTDSGTISIESPILNFPGLNLRDAHERNEAMDEAAVVMTGLNPERVLQALEVVKNQHGAKREFKIPEDYMVPNVSKKILRIILSYTDYVKRTVWQEQ</sequence>
<keyword evidence="1" id="KW-0413">Isomerase</keyword>
<comment type="caution">
    <text evidence="3">The sequence shown here is derived from an EMBL/GenBank/DDBJ whole genome shotgun (WGS) entry which is preliminary data.</text>
</comment>
<dbReference type="InterPro" id="IPR003331">
    <property type="entry name" value="UDP_GlcNAc_Epimerase_2_dom"/>
</dbReference>
<proteinExistence type="inferred from homology"/>
<dbReference type="GO" id="GO:0016853">
    <property type="term" value="F:isomerase activity"/>
    <property type="evidence" value="ECO:0007669"/>
    <property type="project" value="UniProtKB-KW"/>
</dbReference>
<dbReference type="NCBIfam" id="TIGR00236">
    <property type="entry name" value="wecB"/>
    <property type="match status" value="1"/>
</dbReference>
<gene>
    <name evidence="3" type="ORF">UT61_C0023G0001</name>
</gene>
<dbReference type="Gene3D" id="3.40.50.2000">
    <property type="entry name" value="Glycogen Phosphorylase B"/>
    <property type="match status" value="2"/>
</dbReference>
<organism evidence="3 4">
    <name type="scientific">Candidatus Woesebacteria bacterium GW2011_GWA1_39_8</name>
    <dbReference type="NCBI Taxonomy" id="1618552"/>
    <lineage>
        <taxon>Bacteria</taxon>
        <taxon>Candidatus Woeseibacteriota</taxon>
    </lineage>
</organism>
<dbReference type="PATRIC" id="fig|1618552.3.peg.681"/>
<dbReference type="Pfam" id="PF02350">
    <property type="entry name" value="Epimerase_2"/>
    <property type="match status" value="1"/>
</dbReference>
<dbReference type="Proteomes" id="UP000034793">
    <property type="component" value="Unassembled WGS sequence"/>
</dbReference>
<protein>
    <submittedName>
        <fullName evidence="3">UDP-N-acetylglucosamine 2-epimerase</fullName>
    </submittedName>
</protein>
<dbReference type="EMBL" id="LBXL01000023">
    <property type="protein sequence ID" value="KKR29754.1"/>
    <property type="molecule type" value="Genomic_DNA"/>
</dbReference>
<dbReference type="InterPro" id="IPR029767">
    <property type="entry name" value="WecB-like"/>
</dbReference>
<accession>A0A0G0PNG5</accession>
<dbReference type="CDD" id="cd03786">
    <property type="entry name" value="GTB_UDP-GlcNAc_2-Epimerase"/>
    <property type="match status" value="1"/>
</dbReference>
<dbReference type="SUPFAM" id="SSF53756">
    <property type="entry name" value="UDP-Glycosyltransferase/glycogen phosphorylase"/>
    <property type="match status" value="1"/>
</dbReference>
<reference evidence="3 4" key="1">
    <citation type="journal article" date="2015" name="Nature">
        <title>rRNA introns, odd ribosomes, and small enigmatic genomes across a large radiation of phyla.</title>
        <authorList>
            <person name="Brown C.T."/>
            <person name="Hug L.A."/>
            <person name="Thomas B.C."/>
            <person name="Sharon I."/>
            <person name="Castelle C.J."/>
            <person name="Singh A."/>
            <person name="Wilkins M.J."/>
            <person name="Williams K.H."/>
            <person name="Banfield J.F."/>
        </authorList>
    </citation>
    <scope>NUCLEOTIDE SEQUENCE [LARGE SCALE GENOMIC DNA]</scope>
</reference>
<evidence type="ECO:0000313" key="4">
    <source>
        <dbReference type="Proteomes" id="UP000034793"/>
    </source>
</evidence>
<name>A0A0G0PNG5_9BACT</name>
<dbReference type="AlphaFoldDB" id="A0A0G0PNG5"/>